<protein>
    <submittedName>
        <fullName evidence="3">Adenylate cyclase</fullName>
    </submittedName>
</protein>
<dbReference type="EMBL" id="PPGH01000038">
    <property type="protein sequence ID" value="PQJ94960.1"/>
    <property type="molecule type" value="Genomic_DNA"/>
</dbReference>
<evidence type="ECO:0000259" key="2">
    <source>
        <dbReference type="PROSITE" id="PS51707"/>
    </source>
</evidence>
<dbReference type="InterPro" id="IPR033469">
    <property type="entry name" value="CYTH-like_dom_sf"/>
</dbReference>
<reference evidence="3 4" key="1">
    <citation type="submission" date="2018-01" db="EMBL/GenBank/DDBJ databases">
        <title>The complete genome sequence of Chromatium okenii LaCa, a purple sulfur bacterium with a turbulent life.</title>
        <authorList>
            <person name="Luedin S.M."/>
            <person name="Liechti N."/>
            <person name="Storelli N."/>
            <person name="Danza F."/>
            <person name="Wittwer M."/>
            <person name="Pothier J.F."/>
            <person name="Tonolla M.A."/>
        </authorList>
    </citation>
    <scope>NUCLEOTIDE SEQUENCE [LARGE SCALE GENOMIC DNA]</scope>
    <source>
        <strain evidence="3 4">LaCa</strain>
    </source>
</reference>
<evidence type="ECO:0000313" key="3">
    <source>
        <dbReference type="EMBL" id="PQJ94960.1"/>
    </source>
</evidence>
<evidence type="ECO:0000313" key="4">
    <source>
        <dbReference type="Proteomes" id="UP000239936"/>
    </source>
</evidence>
<accession>A0A2S7XMK7</accession>
<sequence>MGIEIERKFLVCNDNWRSAVISEQRLVQGYLIHDPRLTVRVRIQGDAAQLTIKGATSGISRSEFEYPNSNCRCGGAIARISQHPLIDKTRYQVRCAESIWEVDVFAGANAGLILAEIELPTEDAAFTQPEWLDAEVSDDSRYYNVNLAAQPFSCWAAIEATK</sequence>
<dbReference type="PANTHER" id="PTHR40114">
    <property type="entry name" value="SLR0698 PROTEIN"/>
    <property type="match status" value="1"/>
</dbReference>
<dbReference type="OrthoDB" id="9805588at2"/>
<comment type="caution">
    <text evidence="3">The sequence shown here is derived from an EMBL/GenBank/DDBJ whole genome shotgun (WGS) entry which is preliminary data.</text>
</comment>
<dbReference type="Pfam" id="PF01928">
    <property type="entry name" value="CYTH"/>
    <property type="match status" value="1"/>
</dbReference>
<gene>
    <name evidence="3" type="ORF">CXB77_17765</name>
</gene>
<feature type="domain" description="CYTH" evidence="2">
    <location>
        <begin position="2"/>
        <end position="149"/>
    </location>
</feature>
<name>A0A2S7XMK7_9GAMM</name>
<dbReference type="SMART" id="SM01118">
    <property type="entry name" value="CYTH"/>
    <property type="match status" value="1"/>
</dbReference>
<feature type="active site" description="Proton acceptor" evidence="1">
    <location>
        <position position="30"/>
    </location>
</feature>
<dbReference type="InterPro" id="IPR012042">
    <property type="entry name" value="NeuTTM/CthTTM-like"/>
</dbReference>
<dbReference type="AlphaFoldDB" id="A0A2S7XMK7"/>
<dbReference type="PROSITE" id="PS51707">
    <property type="entry name" value="CYTH"/>
    <property type="match status" value="1"/>
</dbReference>
<dbReference type="PANTHER" id="PTHR40114:SF1">
    <property type="entry name" value="SLR0698 PROTEIN"/>
    <property type="match status" value="1"/>
</dbReference>
<proteinExistence type="predicted"/>
<dbReference type="CDD" id="cd07891">
    <property type="entry name" value="CYTH-like_CthTTM-like_1"/>
    <property type="match status" value="1"/>
</dbReference>
<dbReference type="InterPro" id="IPR023577">
    <property type="entry name" value="CYTH_domain"/>
</dbReference>
<dbReference type="Gene3D" id="2.40.320.10">
    <property type="entry name" value="Hypothetical Protein Pfu-838710-001"/>
    <property type="match status" value="1"/>
</dbReference>
<dbReference type="SUPFAM" id="SSF55154">
    <property type="entry name" value="CYTH-like phosphatases"/>
    <property type="match status" value="1"/>
</dbReference>
<dbReference type="RefSeq" id="WP_105074925.1">
    <property type="nucleotide sequence ID" value="NZ_PPGH01000038.1"/>
</dbReference>
<evidence type="ECO:0000256" key="1">
    <source>
        <dbReference type="PIRSR" id="PIRSR016487-1"/>
    </source>
</evidence>
<dbReference type="PIRSF" id="PIRSF016487">
    <property type="entry name" value="CYTH_UCP016487"/>
    <property type="match status" value="1"/>
</dbReference>
<organism evidence="3 4">
    <name type="scientific">Chromatium okenii</name>
    <dbReference type="NCBI Taxonomy" id="61644"/>
    <lineage>
        <taxon>Bacteria</taxon>
        <taxon>Pseudomonadati</taxon>
        <taxon>Pseudomonadota</taxon>
        <taxon>Gammaproteobacteria</taxon>
        <taxon>Chromatiales</taxon>
        <taxon>Chromatiaceae</taxon>
        <taxon>Chromatium</taxon>
    </lineage>
</organism>
<dbReference type="Proteomes" id="UP000239936">
    <property type="component" value="Unassembled WGS sequence"/>
</dbReference>
<keyword evidence="4" id="KW-1185">Reference proteome</keyword>